<sequence length="430" mass="46839">MEDVEPANLTRKHVSMTDLKLKSDFATAKRTEWQKTVTSGLKTGTFEDLIHYSEDGIARGPLMSATDLPPSLAPLARTALPKLEGRKWHITAPVRGIDLNHANTQLLENLKGGASAIRIENGDALKNRNDLKRLLEGVHLDLVPIQFAPKSGNASSLTQALSIAALKETSVWAGLDPIDDEAAINATLRQTPAGWKLMTISACHIHEQGGTDVQELAGLAAHLADAIRVYGTDTVCKHMVIEIASDRDSHLTIAKIRAARRLTRRITEAFDIDGSAIPICAVTSLRMMQTQDAWTNLLRVMSAGFGSVIGGADMITTRPFTDGLGEATPFAHRIARNMQLMMMEESHLGQVADAAHGSYWHEHMTEALAQSAWRAFQMIEQKGGIRSYMDSGEFDTALHASQAARAARSEPLLGITLHPAKNVKDPEVRT</sequence>
<dbReference type="AlphaFoldDB" id="A0A918KJ13"/>
<gene>
    <name evidence="2" type="ORF">GCM10011309_13740</name>
</gene>
<dbReference type="GO" id="GO:0019678">
    <property type="term" value="P:propionate metabolic process, methylmalonyl pathway"/>
    <property type="evidence" value="ECO:0007669"/>
    <property type="project" value="TreeGrafter"/>
</dbReference>
<protein>
    <submittedName>
        <fullName evidence="2">Methylmalonyl-CoA mutase</fullName>
    </submittedName>
</protein>
<dbReference type="Pfam" id="PF01642">
    <property type="entry name" value="MM_CoA_mutase"/>
    <property type="match status" value="1"/>
</dbReference>
<dbReference type="PANTHER" id="PTHR48101:SF4">
    <property type="entry name" value="METHYLMALONYL-COA MUTASE, MITOCHONDRIAL"/>
    <property type="match status" value="1"/>
</dbReference>
<accession>A0A918KJ13</accession>
<dbReference type="GO" id="GO:0004494">
    <property type="term" value="F:methylmalonyl-CoA mutase activity"/>
    <property type="evidence" value="ECO:0007669"/>
    <property type="project" value="TreeGrafter"/>
</dbReference>
<dbReference type="PANTHER" id="PTHR48101">
    <property type="entry name" value="METHYLMALONYL-COA MUTASE, MITOCHONDRIAL-RELATED"/>
    <property type="match status" value="1"/>
</dbReference>
<keyword evidence="3" id="KW-1185">Reference proteome</keyword>
<organism evidence="2 3">
    <name type="scientific">Litorimonas cladophorae</name>
    <dbReference type="NCBI Taxonomy" id="1220491"/>
    <lineage>
        <taxon>Bacteria</taxon>
        <taxon>Pseudomonadati</taxon>
        <taxon>Pseudomonadota</taxon>
        <taxon>Alphaproteobacteria</taxon>
        <taxon>Maricaulales</taxon>
        <taxon>Robiginitomaculaceae</taxon>
    </lineage>
</organism>
<name>A0A918KJ13_9PROT</name>
<dbReference type="EMBL" id="BMYV01000001">
    <property type="protein sequence ID" value="GGX64757.1"/>
    <property type="molecule type" value="Genomic_DNA"/>
</dbReference>
<evidence type="ECO:0000259" key="1">
    <source>
        <dbReference type="Pfam" id="PF01642"/>
    </source>
</evidence>
<proteinExistence type="predicted"/>
<dbReference type="InterPro" id="IPR016176">
    <property type="entry name" value="Cbl-dep_enz_cat"/>
</dbReference>
<evidence type="ECO:0000313" key="3">
    <source>
        <dbReference type="Proteomes" id="UP000600865"/>
    </source>
</evidence>
<dbReference type="GO" id="GO:0031419">
    <property type="term" value="F:cobalamin binding"/>
    <property type="evidence" value="ECO:0007669"/>
    <property type="project" value="InterPro"/>
</dbReference>
<reference evidence="2 3" key="1">
    <citation type="journal article" date="2014" name="Int. J. Syst. Evol. Microbiol.">
        <title>Complete genome sequence of Corynebacterium casei LMG S-19264T (=DSM 44701T), isolated from a smear-ripened cheese.</title>
        <authorList>
            <consortium name="US DOE Joint Genome Institute (JGI-PGF)"/>
            <person name="Walter F."/>
            <person name="Albersmeier A."/>
            <person name="Kalinowski J."/>
            <person name="Ruckert C."/>
        </authorList>
    </citation>
    <scope>NUCLEOTIDE SEQUENCE [LARGE SCALE GENOMIC DNA]</scope>
    <source>
        <strain evidence="2 3">KCTC 23968</strain>
    </source>
</reference>
<comment type="caution">
    <text evidence="2">The sequence shown here is derived from an EMBL/GenBank/DDBJ whole genome shotgun (WGS) entry which is preliminary data.</text>
</comment>
<feature type="domain" description="Methylmalonyl-CoA mutase alpha/beta chain catalytic" evidence="1">
    <location>
        <begin position="190"/>
        <end position="408"/>
    </location>
</feature>
<evidence type="ECO:0000313" key="2">
    <source>
        <dbReference type="EMBL" id="GGX64757.1"/>
    </source>
</evidence>
<dbReference type="GO" id="GO:0005737">
    <property type="term" value="C:cytoplasm"/>
    <property type="evidence" value="ECO:0007669"/>
    <property type="project" value="TreeGrafter"/>
</dbReference>
<dbReference type="SUPFAM" id="SSF51703">
    <property type="entry name" value="Cobalamin (vitamin B12)-dependent enzymes"/>
    <property type="match status" value="1"/>
</dbReference>
<dbReference type="InterPro" id="IPR006099">
    <property type="entry name" value="MeMalonylCoA_mutase_a/b_cat"/>
</dbReference>
<dbReference type="Gene3D" id="3.20.20.240">
    <property type="entry name" value="Methylmalonyl-CoA mutase"/>
    <property type="match status" value="1"/>
</dbReference>
<dbReference type="Proteomes" id="UP000600865">
    <property type="component" value="Unassembled WGS sequence"/>
</dbReference>